<gene>
    <name evidence="10" type="primary">betT1</name>
    <name evidence="10" type="ORF">BEI_1542</name>
</gene>
<feature type="transmembrane region" description="Helical" evidence="9">
    <location>
        <begin position="92"/>
        <end position="113"/>
    </location>
</feature>
<keyword evidence="5 9" id="KW-0812">Transmembrane</keyword>
<evidence type="ECO:0000256" key="6">
    <source>
        <dbReference type="ARBA" id="ARBA00022989"/>
    </source>
</evidence>
<dbReference type="GO" id="GO:0005886">
    <property type="term" value="C:plasma membrane"/>
    <property type="evidence" value="ECO:0007669"/>
    <property type="project" value="UniProtKB-SubCell"/>
</dbReference>
<feature type="transmembrane region" description="Helical" evidence="9">
    <location>
        <begin position="348"/>
        <end position="372"/>
    </location>
</feature>
<evidence type="ECO:0000256" key="5">
    <source>
        <dbReference type="ARBA" id="ARBA00022692"/>
    </source>
</evidence>
<feature type="transmembrane region" description="Helical" evidence="9">
    <location>
        <begin position="184"/>
        <end position="209"/>
    </location>
</feature>
<dbReference type="OrthoDB" id="9775735at2"/>
<keyword evidence="6 9" id="KW-1133">Transmembrane helix</keyword>
<evidence type="ECO:0000256" key="2">
    <source>
        <dbReference type="ARBA" id="ARBA00005658"/>
    </source>
</evidence>
<dbReference type="KEGG" id="hbe:BEI_1542"/>
<protein>
    <submittedName>
        <fullName evidence="10">High-affinity choline uptake protein BetT</fullName>
    </submittedName>
</protein>
<dbReference type="PANTHER" id="PTHR30047">
    <property type="entry name" value="HIGH-AFFINITY CHOLINE TRANSPORT PROTEIN-RELATED"/>
    <property type="match status" value="1"/>
</dbReference>
<dbReference type="EMBL" id="CP021435">
    <property type="protein sequence ID" value="ATJ82529.1"/>
    <property type="molecule type" value="Genomic_DNA"/>
</dbReference>
<comment type="subcellular location">
    <subcellularLocation>
        <location evidence="1">Cell membrane</location>
        <topology evidence="1">Multi-pass membrane protein</topology>
    </subcellularLocation>
</comment>
<feature type="region of interest" description="Disordered" evidence="8">
    <location>
        <begin position="537"/>
        <end position="565"/>
    </location>
</feature>
<name>A0A291P6P9_9GAMM</name>
<reference evidence="10 11" key="1">
    <citation type="journal article" date="2017" name="Sci. Rep.">
        <title>Revealing the Saline Adaptation Strategies of the Halophilic Bacterium Halomonas beimenensis through High-throughput Omics and Transposon Mutagenesis Approaches.</title>
        <authorList>
            <person name="Chen Y.H."/>
            <person name="Lin S.S."/>
            <person name="Shyu Y.T."/>
        </authorList>
    </citation>
    <scope>NUCLEOTIDE SEQUENCE [LARGE SCALE GENOMIC DNA]</scope>
    <source>
        <strain evidence="10 11">NTU-111</strain>
    </source>
</reference>
<evidence type="ECO:0000256" key="1">
    <source>
        <dbReference type="ARBA" id="ARBA00004651"/>
    </source>
</evidence>
<dbReference type="InterPro" id="IPR000060">
    <property type="entry name" value="BCCT_transptr"/>
</dbReference>
<proteinExistence type="inferred from homology"/>
<keyword evidence="3" id="KW-0813">Transport</keyword>
<evidence type="ECO:0000256" key="8">
    <source>
        <dbReference type="SAM" id="MobiDB-lite"/>
    </source>
</evidence>
<feature type="compositionally biased region" description="Basic and acidic residues" evidence="8">
    <location>
        <begin position="537"/>
        <end position="551"/>
    </location>
</feature>
<comment type="similarity">
    <text evidence="2">Belongs to the BCCT transporter (TC 2.A.15) family.</text>
</comment>
<dbReference type="RefSeq" id="WP_097788963.1">
    <property type="nucleotide sequence ID" value="NZ_BAAADT010000026.1"/>
</dbReference>
<feature type="transmembrane region" description="Helical" evidence="9">
    <location>
        <begin position="21"/>
        <end position="42"/>
    </location>
</feature>
<dbReference type="PANTHER" id="PTHR30047:SF7">
    <property type="entry name" value="HIGH-AFFINITY CHOLINE TRANSPORT PROTEIN"/>
    <property type="match status" value="1"/>
</dbReference>
<feature type="transmembrane region" description="Helical" evidence="9">
    <location>
        <begin position="54"/>
        <end position="72"/>
    </location>
</feature>
<feature type="transmembrane region" description="Helical" evidence="9">
    <location>
        <begin position="493"/>
        <end position="513"/>
    </location>
</feature>
<dbReference type="AlphaFoldDB" id="A0A291P6P9"/>
<evidence type="ECO:0000256" key="4">
    <source>
        <dbReference type="ARBA" id="ARBA00022475"/>
    </source>
</evidence>
<dbReference type="Pfam" id="PF02028">
    <property type="entry name" value="BCCT"/>
    <property type="match status" value="1"/>
</dbReference>
<feature type="transmembrane region" description="Helical" evidence="9">
    <location>
        <begin position="318"/>
        <end position="336"/>
    </location>
</feature>
<keyword evidence="7 9" id="KW-0472">Membrane</keyword>
<evidence type="ECO:0000256" key="3">
    <source>
        <dbReference type="ARBA" id="ARBA00022448"/>
    </source>
</evidence>
<feature type="transmembrane region" description="Helical" evidence="9">
    <location>
        <begin position="469"/>
        <end position="487"/>
    </location>
</feature>
<keyword evidence="11" id="KW-1185">Reference proteome</keyword>
<dbReference type="GO" id="GO:0022857">
    <property type="term" value="F:transmembrane transporter activity"/>
    <property type="evidence" value="ECO:0007669"/>
    <property type="project" value="InterPro"/>
</dbReference>
<evidence type="ECO:0000256" key="9">
    <source>
        <dbReference type="SAM" id="Phobius"/>
    </source>
</evidence>
<feature type="transmembrane region" description="Helical" evidence="9">
    <location>
        <begin position="229"/>
        <end position="251"/>
    </location>
</feature>
<keyword evidence="4" id="KW-1003">Cell membrane</keyword>
<accession>A0A291P6P9</accession>
<organism evidence="10 11">
    <name type="scientific">Halomonas beimenensis</name>
    <dbReference type="NCBI Taxonomy" id="475662"/>
    <lineage>
        <taxon>Bacteria</taxon>
        <taxon>Pseudomonadati</taxon>
        <taxon>Pseudomonadota</taxon>
        <taxon>Gammaproteobacteria</taxon>
        <taxon>Oceanospirillales</taxon>
        <taxon>Halomonadaceae</taxon>
        <taxon>Halomonas</taxon>
    </lineage>
</organism>
<evidence type="ECO:0000313" key="11">
    <source>
        <dbReference type="Proteomes" id="UP000219993"/>
    </source>
</evidence>
<feature type="transmembrane region" description="Helical" evidence="9">
    <location>
        <begin position="263"/>
        <end position="283"/>
    </location>
</feature>
<evidence type="ECO:0000256" key="7">
    <source>
        <dbReference type="ARBA" id="ARBA00023136"/>
    </source>
</evidence>
<dbReference type="Proteomes" id="UP000219993">
    <property type="component" value="Chromosome"/>
</dbReference>
<feature type="transmembrane region" description="Helical" evidence="9">
    <location>
        <begin position="146"/>
        <end position="164"/>
    </location>
</feature>
<sequence length="565" mass="60976">MRSESGLFKGLNPTVTIASKVLVIGFVIFCAVLAEQAGAIFQDISTTVLNNAKWFYLGLVTAVLAFLLYLMVSRFGHIRLGKDDERPEFSFVSWVSMLFSGGMGIGLIFWSVAEPMWHYADNPFSEGMSEAAAGMAMRLTFFHWGLHPWATFIIVALALAYFAYRKGLPLTLRSILYPFIGDRIYGPIGHTVDILTVAITAFGVSQSLGLGVIQMNSGLNNVFGVEVGIGVQLAMIAVITLFAIASVMSGVGRGIRRLSEWNMLLSVAIVAIVLAIGPTRYILNTLLQTTGDYADNLIGMSLWSDANADSGWQNWWTAFYWPWWMTWAPFVGMFIARISRGRTIRELIGGALLVPTLVTFVWMSVFGGSALFEEQQARQAHEQSVASGDIAADTEFGGGAVLQATQEDTTLALFTLFDALDPGVLGSVLSIMAVLLLATYFITSADSGTLVLCTLDSVGSPEPPQPIRVIWGLVIGCIAGALLYAGGLKTIQTASIIAGLPIAVFILVMTLSLHRTLRREPMAAAMLPLQARPAHEDLDHHSGKADVEEAAPRGAATRAEPALEA</sequence>
<dbReference type="NCBIfam" id="TIGR00842">
    <property type="entry name" value="bcct"/>
    <property type="match status" value="1"/>
</dbReference>
<evidence type="ECO:0000313" key="10">
    <source>
        <dbReference type="EMBL" id="ATJ82529.1"/>
    </source>
</evidence>
<feature type="transmembrane region" description="Helical" evidence="9">
    <location>
        <begin position="423"/>
        <end position="442"/>
    </location>
</feature>